<dbReference type="Pfam" id="PF23282">
    <property type="entry name" value="WHD_ROQ1"/>
    <property type="match status" value="1"/>
</dbReference>
<dbReference type="GO" id="GO:0043531">
    <property type="term" value="F:ADP binding"/>
    <property type="evidence" value="ECO:0007669"/>
    <property type="project" value="InterPro"/>
</dbReference>
<dbReference type="InterPro" id="IPR044974">
    <property type="entry name" value="Disease_R_plants"/>
</dbReference>
<proteinExistence type="predicted"/>
<dbReference type="Pfam" id="PF20160">
    <property type="entry name" value="C-JID"/>
    <property type="match status" value="1"/>
</dbReference>
<gene>
    <name evidence="6" type="ORF">ISN45_Aa02g020970</name>
</gene>
<organism evidence="6 7">
    <name type="scientific">Arabidopsis thaliana x Arabidopsis arenosa</name>
    <dbReference type="NCBI Taxonomy" id="1240361"/>
    <lineage>
        <taxon>Eukaryota</taxon>
        <taxon>Viridiplantae</taxon>
        <taxon>Streptophyta</taxon>
        <taxon>Embryophyta</taxon>
        <taxon>Tracheophyta</taxon>
        <taxon>Spermatophyta</taxon>
        <taxon>Magnoliopsida</taxon>
        <taxon>eudicotyledons</taxon>
        <taxon>Gunneridae</taxon>
        <taxon>Pentapetalae</taxon>
        <taxon>rosids</taxon>
        <taxon>malvids</taxon>
        <taxon>Brassicales</taxon>
        <taxon>Brassicaceae</taxon>
        <taxon>Camelineae</taxon>
        <taxon>Arabidopsis</taxon>
    </lineage>
</organism>
<keyword evidence="7" id="KW-1185">Reference proteome</keyword>
<dbReference type="Proteomes" id="UP000694240">
    <property type="component" value="Chromosome 7"/>
</dbReference>
<dbReference type="Pfam" id="PF00931">
    <property type="entry name" value="NB-ARC"/>
    <property type="match status" value="1"/>
</dbReference>
<name>A0A8T2BKJ6_9BRAS</name>
<accession>A0A8T2BKJ6</accession>
<dbReference type="InterPro" id="IPR045344">
    <property type="entry name" value="C-JID"/>
</dbReference>
<evidence type="ECO:0000259" key="4">
    <source>
        <dbReference type="Pfam" id="PF20160"/>
    </source>
</evidence>
<evidence type="ECO:0000259" key="5">
    <source>
        <dbReference type="Pfam" id="PF23282"/>
    </source>
</evidence>
<evidence type="ECO:0000259" key="3">
    <source>
        <dbReference type="Pfam" id="PF00931"/>
    </source>
</evidence>
<keyword evidence="2" id="KW-0677">Repeat</keyword>
<reference evidence="6 7" key="1">
    <citation type="submission" date="2020-12" db="EMBL/GenBank/DDBJ databases">
        <title>Concerted genomic and epigenomic changes stabilize Arabidopsis allopolyploids.</title>
        <authorList>
            <person name="Chen Z."/>
        </authorList>
    </citation>
    <scope>NUCLEOTIDE SEQUENCE [LARGE SCALE GENOMIC DNA]</scope>
    <source>
        <strain evidence="6">Allo738</strain>
        <tissue evidence="6">Leaf</tissue>
    </source>
</reference>
<dbReference type="PANTHER" id="PTHR11017">
    <property type="entry name" value="LEUCINE-RICH REPEAT-CONTAINING PROTEIN"/>
    <property type="match status" value="1"/>
</dbReference>
<comment type="caution">
    <text evidence="6">The sequence shown here is derived from an EMBL/GenBank/DDBJ whole genome shotgun (WGS) entry which is preliminary data.</text>
</comment>
<dbReference type="PANTHER" id="PTHR11017:SF501">
    <property type="entry name" value="ADP-RIBOSYL CYCLASE_CYCLIC ADP-RIBOSE HYDROLASE-RELATED"/>
    <property type="match status" value="1"/>
</dbReference>
<feature type="domain" description="C-JID" evidence="4">
    <location>
        <begin position="969"/>
        <end position="1114"/>
    </location>
</feature>
<dbReference type="GO" id="GO:0006952">
    <property type="term" value="P:defense response"/>
    <property type="evidence" value="ECO:0007669"/>
    <property type="project" value="InterPro"/>
</dbReference>
<sequence length="1130" mass="128856">MANKVTDWREALMQISSIAGKESATCEDEASMIEEVVEGISNQLLVMQPVDFSDIIGMNVHMERLSPLLSIESENEVRMIGIWGMGGIGKTTIAKCLFDQFSRGFPARCFLENVWKIYRKHGVSYLREKFLSSTLGLSEKNMNFSGVELGSHAIKARLGHRKVFVVLDNVDATKQVHALAKELSWFGPGSRIIITTRDKGLLDSCRVKSIYQVKCLDSDDSLQIFNQLAFEGGLPPSEPYENLSIRASWLAQGLPAAIEAYSLYLRRMTSLKEWEDALCRFERAPHTNVTEILKISYDSLEEADKSVFLHVASLFNGEPLRRATTLLDDDDLRGCLGVKILAEKCLIEITVGGYIKMHYLVEQTARQISRQEYVQLPFGRRVMWDPCEIYEALKRNGGNEPMECLALHMCEMPSALNLKGYPINNPYNLKFLKVYKHLDDIEAKLKISSYDTNLLSTRLRLLHWDAFPLKAFPFRFCPGNLVEVSLRYSNLTSFWTVTMGTQCLRRIDLSGSENLEQLPDLSMAVNLEELITQGCKRLKRIPESISHLTRLTKLDVSYCDELNSYRITIRELTGRRRQISLWFLDTEVEINSIANLSIGGNLHIQMLWLDGNADHLCFRTEQQAPEELMKTEQQLSHNKITFRSLELSMRTEGAGKAMPETELHGHKWRTNWDQRLHRNKAALDISMRTPQAMPDFYGDEPMKKADPKPRSTSEFHGFNLIDIIRFNYNSAAANFLCYSLSMFPCLKELNLINLNIEVIPDDVCGLQFLEKLDWSGNDFETLPETMNQLPKLKYVSLGNCCRLKALPELVQCETINLSGCMNLQSLLEISHAEQDWGRFQWFELWVDGCNKIQSISDQLIHFIKLSYLDLTSHEFETLPYSIRELSSLGTLCLNKCKKLKSIEGVPLCLKYLYAHGCEILETVSLPLNHSIKHLDLSHCFLLNQDEHLITQFLNDGRNNEESLRFACYPGIEVPSYFGNPETGKSITVGLGLPQIWPAPKILGFDACSMITCERPFHMQFGPFSYNWSWEDDDSVFQLDLKPDIFCSQESSFHSTEGEEAVKSDHLVIFRGSKTLGEEIDNFSFKFDLKFSKEFLSSSPAELKSCGARLILEDDQTDGQDHLGEQSFSYV</sequence>
<protein>
    <submittedName>
        <fullName evidence="6">NB-ARC</fullName>
    </submittedName>
</protein>
<evidence type="ECO:0000313" key="6">
    <source>
        <dbReference type="EMBL" id="KAG7586839.1"/>
    </source>
</evidence>
<dbReference type="InterPro" id="IPR002182">
    <property type="entry name" value="NB-ARC"/>
</dbReference>
<evidence type="ECO:0000256" key="2">
    <source>
        <dbReference type="ARBA" id="ARBA00022737"/>
    </source>
</evidence>
<feature type="domain" description="NB-ARC" evidence="3">
    <location>
        <begin position="61"/>
        <end position="231"/>
    </location>
</feature>
<dbReference type="EMBL" id="JAEFBK010000007">
    <property type="protein sequence ID" value="KAG7586839.1"/>
    <property type="molecule type" value="Genomic_DNA"/>
</dbReference>
<evidence type="ECO:0000256" key="1">
    <source>
        <dbReference type="ARBA" id="ARBA00022614"/>
    </source>
</evidence>
<feature type="domain" description="Disease resistance protein Roq1-like winged-helix" evidence="5">
    <location>
        <begin position="301"/>
        <end position="371"/>
    </location>
</feature>
<dbReference type="AlphaFoldDB" id="A0A8T2BKJ6"/>
<dbReference type="InterPro" id="IPR058192">
    <property type="entry name" value="WHD_ROQ1-like"/>
</dbReference>
<evidence type="ECO:0000313" key="7">
    <source>
        <dbReference type="Proteomes" id="UP000694240"/>
    </source>
</evidence>
<keyword evidence="1" id="KW-0433">Leucine-rich repeat</keyword>